<protein>
    <submittedName>
        <fullName evidence="1">Uncharacterized protein</fullName>
    </submittedName>
</protein>
<organism evidence="1 2">
    <name type="scientific">Cryptolaemus montrouzieri</name>
    <dbReference type="NCBI Taxonomy" id="559131"/>
    <lineage>
        <taxon>Eukaryota</taxon>
        <taxon>Metazoa</taxon>
        <taxon>Ecdysozoa</taxon>
        <taxon>Arthropoda</taxon>
        <taxon>Hexapoda</taxon>
        <taxon>Insecta</taxon>
        <taxon>Pterygota</taxon>
        <taxon>Neoptera</taxon>
        <taxon>Endopterygota</taxon>
        <taxon>Coleoptera</taxon>
        <taxon>Polyphaga</taxon>
        <taxon>Cucujiformia</taxon>
        <taxon>Coccinelloidea</taxon>
        <taxon>Coccinellidae</taxon>
        <taxon>Scymninae</taxon>
        <taxon>Scymnini</taxon>
        <taxon>Cryptolaemus</taxon>
    </lineage>
</organism>
<evidence type="ECO:0000313" key="2">
    <source>
        <dbReference type="Proteomes" id="UP001516400"/>
    </source>
</evidence>
<proteinExistence type="predicted"/>
<feature type="non-terminal residue" evidence="1">
    <location>
        <position position="1"/>
    </location>
</feature>
<evidence type="ECO:0000313" key="1">
    <source>
        <dbReference type="EMBL" id="KAL3269528.1"/>
    </source>
</evidence>
<reference evidence="1 2" key="1">
    <citation type="journal article" date="2021" name="BMC Biol.">
        <title>Horizontally acquired antibacterial genes associated with adaptive radiation of ladybird beetles.</title>
        <authorList>
            <person name="Li H.S."/>
            <person name="Tang X.F."/>
            <person name="Huang Y.H."/>
            <person name="Xu Z.Y."/>
            <person name="Chen M.L."/>
            <person name="Du X.Y."/>
            <person name="Qiu B.Y."/>
            <person name="Chen P.T."/>
            <person name="Zhang W."/>
            <person name="Slipinski A."/>
            <person name="Escalona H.E."/>
            <person name="Waterhouse R.M."/>
            <person name="Zwick A."/>
            <person name="Pang H."/>
        </authorList>
    </citation>
    <scope>NUCLEOTIDE SEQUENCE [LARGE SCALE GENOMIC DNA]</scope>
    <source>
        <strain evidence="1">SYSU2018</strain>
    </source>
</reference>
<name>A0ABD2MT42_9CUCU</name>
<dbReference type="Proteomes" id="UP001516400">
    <property type="component" value="Unassembled WGS sequence"/>
</dbReference>
<gene>
    <name evidence="1" type="ORF">HHI36_008594</name>
</gene>
<keyword evidence="2" id="KW-1185">Reference proteome</keyword>
<dbReference type="AlphaFoldDB" id="A0ABD2MT42"/>
<accession>A0ABD2MT42</accession>
<comment type="caution">
    <text evidence="1">The sequence shown here is derived from an EMBL/GenBank/DDBJ whole genome shotgun (WGS) entry which is preliminary data.</text>
</comment>
<dbReference type="EMBL" id="JABFTP020000021">
    <property type="protein sequence ID" value="KAL3269528.1"/>
    <property type="molecule type" value="Genomic_DNA"/>
</dbReference>
<sequence length="65" mass="7061">CLTRPSKQNEQGIVSKGVADDVIVGDGISRRVQLAWVAIGKLNYDLGNSDISSHLKAKYVNSFID</sequence>